<keyword evidence="2" id="KW-1185">Reference proteome</keyword>
<comment type="caution">
    <text evidence="1">The sequence shown here is derived from an EMBL/GenBank/DDBJ whole genome shotgun (WGS) entry which is preliminary data.</text>
</comment>
<evidence type="ECO:0000313" key="2">
    <source>
        <dbReference type="Proteomes" id="UP001314170"/>
    </source>
</evidence>
<proteinExistence type="predicted"/>
<dbReference type="PANTHER" id="PTHR34061:SF9">
    <property type="entry name" value="FIBER PROTEIN FB17"/>
    <property type="match status" value="1"/>
</dbReference>
<dbReference type="PANTHER" id="PTHR34061">
    <property type="entry name" value="PROTEIN, PUTATIVE-RELATED"/>
    <property type="match status" value="1"/>
</dbReference>
<protein>
    <submittedName>
        <fullName evidence="1">Uncharacterized protein</fullName>
    </submittedName>
</protein>
<reference evidence="1 2" key="1">
    <citation type="submission" date="2024-01" db="EMBL/GenBank/DDBJ databases">
        <authorList>
            <person name="Waweru B."/>
        </authorList>
    </citation>
    <scope>NUCLEOTIDE SEQUENCE [LARGE SCALE GENOMIC DNA]</scope>
</reference>
<name>A0AAV1RH50_9ROSI</name>
<accession>A0AAV1RH50</accession>
<dbReference type="Proteomes" id="UP001314170">
    <property type="component" value="Unassembled WGS sequence"/>
</dbReference>
<organism evidence="1 2">
    <name type="scientific">Dovyalis caffra</name>
    <dbReference type="NCBI Taxonomy" id="77055"/>
    <lineage>
        <taxon>Eukaryota</taxon>
        <taxon>Viridiplantae</taxon>
        <taxon>Streptophyta</taxon>
        <taxon>Embryophyta</taxon>
        <taxon>Tracheophyta</taxon>
        <taxon>Spermatophyta</taxon>
        <taxon>Magnoliopsida</taxon>
        <taxon>eudicotyledons</taxon>
        <taxon>Gunneridae</taxon>
        <taxon>Pentapetalae</taxon>
        <taxon>rosids</taxon>
        <taxon>fabids</taxon>
        <taxon>Malpighiales</taxon>
        <taxon>Salicaceae</taxon>
        <taxon>Flacourtieae</taxon>
        <taxon>Dovyalis</taxon>
    </lineage>
</organism>
<dbReference type="EMBL" id="CAWUPB010000994">
    <property type="protein sequence ID" value="CAK7335780.1"/>
    <property type="molecule type" value="Genomic_DNA"/>
</dbReference>
<evidence type="ECO:0000313" key="1">
    <source>
        <dbReference type="EMBL" id="CAK7335780.1"/>
    </source>
</evidence>
<gene>
    <name evidence="1" type="ORF">DCAF_LOCUS10783</name>
</gene>
<dbReference type="AlphaFoldDB" id="A0AAV1RH50"/>
<sequence>MENGNDNISTATTTAATTTTSTNSIVSVENLNSVANWVSATVISAFFSSLERFSCVNVATTDPDDDDDDDEGHDRPLALSTNPHLQHDDVSHLPQHAHTAANYIQPCSCPLQSLAFWLNSGLPLSGRSSFPSMGSRQFHEHEFPLIFCAPQPPPLPFFVSFYEEFLS</sequence>